<gene>
    <name evidence="3" type="ORF">cyc_02426</name>
</gene>
<dbReference type="Proteomes" id="UP000095192">
    <property type="component" value="Unassembled WGS sequence"/>
</dbReference>
<reference evidence="3 4" key="1">
    <citation type="journal article" date="2016" name="BMC Genomics">
        <title>Comparative genomics reveals Cyclospora cayetanensis possesses coccidia-like metabolism and invasion components but unique surface antigens.</title>
        <authorList>
            <person name="Liu S."/>
            <person name="Wang L."/>
            <person name="Zheng H."/>
            <person name="Xu Z."/>
            <person name="Roellig D.M."/>
            <person name="Li N."/>
            <person name="Frace M.A."/>
            <person name="Tang K."/>
            <person name="Arrowood M.J."/>
            <person name="Moss D.M."/>
            <person name="Zhang L."/>
            <person name="Feng Y."/>
            <person name="Xiao L."/>
        </authorList>
    </citation>
    <scope>NUCLEOTIDE SEQUENCE [LARGE SCALE GENOMIC DNA]</scope>
    <source>
        <strain evidence="3 4">CHN_HEN01</strain>
    </source>
</reference>
<dbReference type="VEuPathDB" id="ToxoDB:cyc_02426"/>
<dbReference type="AlphaFoldDB" id="A0A1D3CYY6"/>
<sequence>MEGGAAGGPGHCAFQLWVGNVPFDASEVELKNVLSVAGRVLGVRVKYDAESGQSKGFGFVDFPDLESCLLLLQQQQQQPIELRGRKLKLDWATAELREAYGSGTNAIGVAGGRQTKEAKWSRAASRPEISGGKTRVIGLSGAATAGLSGSRAASGGAAAAAAASLMGYSPSDPFAAAPGVLPSFVCEFMQCLSTSHLLQLLHHMQQLAQQHPHGCRRFLTDNPSLTYALLFAMYLVGAVSSKDLTTADLAQPGVLGAPAAAKGAGGAPEGALLAQAGDLSRGLHASVGCSTEGVNAASVSASDCKSWGVFSAGGLFFSLRGFACKSPSAESSGVGSTPCGGQLSGRSRKGTDHVEQVAGGGVFFAVVLQRLEFNFQPDGLVDPGTATAGAVSTVGSTTAGVPSGHVARRNTSEATLYIEGIKGLLFYSVLRAEAGTRVAAVLLQDMQNATDVKPNALCV</sequence>
<keyword evidence="1" id="KW-0694">RNA-binding</keyword>
<dbReference type="InterPro" id="IPR035979">
    <property type="entry name" value="RBD_domain_sf"/>
</dbReference>
<keyword evidence="4" id="KW-1185">Reference proteome</keyword>
<proteinExistence type="predicted"/>
<feature type="domain" description="RRM" evidence="2">
    <location>
        <begin position="14"/>
        <end position="94"/>
    </location>
</feature>
<dbReference type="EMBL" id="JROU02001466">
    <property type="protein sequence ID" value="OEH76414.1"/>
    <property type="molecule type" value="Genomic_DNA"/>
</dbReference>
<dbReference type="VEuPathDB" id="ToxoDB:LOC34619282"/>
<dbReference type="InParanoid" id="A0A1D3CYY6"/>
<evidence type="ECO:0000259" key="2">
    <source>
        <dbReference type="PROSITE" id="PS50102"/>
    </source>
</evidence>
<dbReference type="InterPro" id="IPR012677">
    <property type="entry name" value="Nucleotide-bd_a/b_plait_sf"/>
</dbReference>
<dbReference type="PANTHER" id="PTHR45735:SF2">
    <property type="entry name" value="CLEAVAGE STIMULATION FACTOR SUBUNIT 2"/>
    <property type="match status" value="1"/>
</dbReference>
<dbReference type="GO" id="GO:0003729">
    <property type="term" value="F:mRNA binding"/>
    <property type="evidence" value="ECO:0007669"/>
    <property type="project" value="TreeGrafter"/>
</dbReference>
<evidence type="ECO:0000256" key="1">
    <source>
        <dbReference type="PROSITE-ProRule" id="PRU00176"/>
    </source>
</evidence>
<dbReference type="SMART" id="SM00360">
    <property type="entry name" value="RRM"/>
    <property type="match status" value="1"/>
</dbReference>
<name>A0A1D3CYY6_9EIME</name>
<dbReference type="GO" id="GO:0005847">
    <property type="term" value="C:mRNA cleavage and polyadenylation specificity factor complex"/>
    <property type="evidence" value="ECO:0007669"/>
    <property type="project" value="TreeGrafter"/>
</dbReference>
<dbReference type="Pfam" id="PF14327">
    <property type="entry name" value="CSTF2_hinge"/>
    <property type="match status" value="1"/>
</dbReference>
<dbReference type="Gene3D" id="3.30.70.330">
    <property type="match status" value="1"/>
</dbReference>
<evidence type="ECO:0000313" key="3">
    <source>
        <dbReference type="EMBL" id="OEH76414.1"/>
    </source>
</evidence>
<evidence type="ECO:0000313" key="4">
    <source>
        <dbReference type="Proteomes" id="UP000095192"/>
    </source>
</evidence>
<comment type="caution">
    <text evidence="3">The sequence shown here is derived from an EMBL/GenBank/DDBJ whole genome shotgun (WGS) entry which is preliminary data.</text>
</comment>
<dbReference type="PROSITE" id="PS50102">
    <property type="entry name" value="RRM"/>
    <property type="match status" value="1"/>
</dbReference>
<dbReference type="PANTHER" id="PTHR45735">
    <property type="entry name" value="CLEAVAGE STIMULATION FACTOR SUBUNIT 2"/>
    <property type="match status" value="1"/>
</dbReference>
<dbReference type="Gene3D" id="1.25.40.630">
    <property type="match status" value="1"/>
</dbReference>
<dbReference type="SUPFAM" id="SSF54928">
    <property type="entry name" value="RNA-binding domain, RBD"/>
    <property type="match status" value="1"/>
</dbReference>
<organism evidence="3 4">
    <name type="scientific">Cyclospora cayetanensis</name>
    <dbReference type="NCBI Taxonomy" id="88456"/>
    <lineage>
        <taxon>Eukaryota</taxon>
        <taxon>Sar</taxon>
        <taxon>Alveolata</taxon>
        <taxon>Apicomplexa</taxon>
        <taxon>Conoidasida</taxon>
        <taxon>Coccidia</taxon>
        <taxon>Eucoccidiorida</taxon>
        <taxon>Eimeriorina</taxon>
        <taxon>Eimeriidae</taxon>
        <taxon>Cyclospora</taxon>
    </lineage>
</organism>
<dbReference type="InterPro" id="IPR000504">
    <property type="entry name" value="RRM_dom"/>
</dbReference>
<dbReference type="InterPro" id="IPR025742">
    <property type="entry name" value="CSTF2_hinge"/>
</dbReference>
<accession>A0A1D3CYY6</accession>
<dbReference type="Pfam" id="PF00076">
    <property type="entry name" value="RRM_1"/>
    <property type="match status" value="1"/>
</dbReference>
<protein>
    <submittedName>
        <fullName evidence="3">mRNA processing</fullName>
    </submittedName>
</protein>